<protein>
    <submittedName>
        <fullName evidence="1">DUF3501 family protein</fullName>
    </submittedName>
</protein>
<evidence type="ECO:0000313" key="2">
    <source>
        <dbReference type="Proteomes" id="UP000534783"/>
    </source>
</evidence>
<sequence length="196" mass="22883">MKKIDAEELHSLAEYEKIRDSYRQGIMEEKKKRRIQVGPYVSLTFENRETILFQIHEMLRVERVEDPAKVQEEVDVYNDLIPDEGELSATLFIEITEEAKIKEVLDRLIGIDKPNVVYFQIGKKKVPAVFEGGRSTEEKISAVHYVRFKWNPTLIEAFRSEKENYLVAEHPHYKERASISEETKKALLEDLDQADG</sequence>
<organism evidence="1 2">
    <name type="scientific">Candidatus Manganitrophus noduliformans</name>
    <dbReference type="NCBI Taxonomy" id="2606439"/>
    <lineage>
        <taxon>Bacteria</taxon>
        <taxon>Pseudomonadati</taxon>
        <taxon>Nitrospirota</taxon>
        <taxon>Nitrospiria</taxon>
        <taxon>Candidatus Troglogloeales</taxon>
        <taxon>Candidatus Manganitrophaceae</taxon>
        <taxon>Candidatus Manganitrophus</taxon>
    </lineage>
</organism>
<dbReference type="Pfam" id="PF12007">
    <property type="entry name" value="DUF3501"/>
    <property type="match status" value="1"/>
</dbReference>
<dbReference type="InterPro" id="IPR021890">
    <property type="entry name" value="DUF3501"/>
</dbReference>
<proteinExistence type="predicted"/>
<name>A0A7X6DQH0_9BACT</name>
<accession>A0A7X6DQH0</accession>
<keyword evidence="2" id="KW-1185">Reference proteome</keyword>
<gene>
    <name evidence="1" type="ORF">MNODULE_11925</name>
</gene>
<dbReference type="AlphaFoldDB" id="A0A7X6DQH0"/>
<dbReference type="EMBL" id="VTOW01000002">
    <property type="protein sequence ID" value="NKE71447.1"/>
    <property type="molecule type" value="Genomic_DNA"/>
</dbReference>
<dbReference type="RefSeq" id="WP_168060088.1">
    <property type="nucleotide sequence ID" value="NZ_VTOW01000002.1"/>
</dbReference>
<evidence type="ECO:0000313" key="1">
    <source>
        <dbReference type="EMBL" id="NKE71447.1"/>
    </source>
</evidence>
<dbReference type="Proteomes" id="UP000534783">
    <property type="component" value="Unassembled WGS sequence"/>
</dbReference>
<comment type="caution">
    <text evidence="1">The sequence shown here is derived from an EMBL/GenBank/DDBJ whole genome shotgun (WGS) entry which is preliminary data.</text>
</comment>
<reference evidence="1 2" key="1">
    <citation type="journal article" date="2020" name="Nature">
        <title>Bacterial chemolithoautotrophy via manganese oxidation.</title>
        <authorList>
            <person name="Yu H."/>
            <person name="Leadbetter J.R."/>
        </authorList>
    </citation>
    <scope>NUCLEOTIDE SEQUENCE [LARGE SCALE GENOMIC DNA]</scope>
    <source>
        <strain evidence="1 2">Mn-1</strain>
    </source>
</reference>